<sequence>MPLSRRSEKLAFLQALQSASEATHLYRLMLALVLPVLSRSIFWNNVLGALTPGLRSAPLIQLVLLQLFLLQAALLAAAFGLKPTRATNKDKDQSGGGLVAMSAKPLAFFIKLAGLTEVVDRVKAVLQILSSFVDALAVYVLMAALTTTVDLEMQGKAWFQTLGQ</sequence>
<feature type="transmembrane region" description="Helical" evidence="1">
    <location>
        <begin position="124"/>
        <end position="145"/>
    </location>
</feature>
<evidence type="ECO:0000313" key="3">
    <source>
        <dbReference type="Proteomes" id="UP001491310"/>
    </source>
</evidence>
<keyword evidence="1" id="KW-1133">Transmembrane helix</keyword>
<reference evidence="2 3" key="1">
    <citation type="journal article" date="2024" name="Nat. Commun.">
        <title>Phylogenomics reveals the evolutionary origins of lichenization in chlorophyte algae.</title>
        <authorList>
            <person name="Puginier C."/>
            <person name="Libourel C."/>
            <person name="Otte J."/>
            <person name="Skaloud P."/>
            <person name="Haon M."/>
            <person name="Grisel S."/>
            <person name="Petersen M."/>
            <person name="Berrin J.G."/>
            <person name="Delaux P.M."/>
            <person name="Dal Grande F."/>
            <person name="Keller J."/>
        </authorList>
    </citation>
    <scope>NUCLEOTIDE SEQUENCE [LARGE SCALE GENOMIC DNA]</scope>
    <source>
        <strain evidence="2 3">SAG 216-7</strain>
    </source>
</reference>
<accession>A0ABR2YF47</accession>
<dbReference type="EMBL" id="JALJOT010000013">
    <property type="protein sequence ID" value="KAK9904148.1"/>
    <property type="molecule type" value="Genomic_DNA"/>
</dbReference>
<proteinExistence type="predicted"/>
<keyword evidence="1" id="KW-0472">Membrane</keyword>
<keyword evidence="3" id="KW-1185">Reference proteome</keyword>
<comment type="caution">
    <text evidence="2">The sequence shown here is derived from an EMBL/GenBank/DDBJ whole genome shotgun (WGS) entry which is preliminary data.</text>
</comment>
<organism evidence="2 3">
    <name type="scientific">Coccomyxa subellipsoidea</name>
    <dbReference type="NCBI Taxonomy" id="248742"/>
    <lineage>
        <taxon>Eukaryota</taxon>
        <taxon>Viridiplantae</taxon>
        <taxon>Chlorophyta</taxon>
        <taxon>core chlorophytes</taxon>
        <taxon>Trebouxiophyceae</taxon>
        <taxon>Trebouxiophyceae incertae sedis</taxon>
        <taxon>Coccomyxaceae</taxon>
        <taxon>Coccomyxa</taxon>
    </lineage>
</organism>
<feature type="transmembrane region" description="Helical" evidence="1">
    <location>
        <begin position="32"/>
        <end position="50"/>
    </location>
</feature>
<protein>
    <submittedName>
        <fullName evidence="2">Uncharacterized protein</fullName>
    </submittedName>
</protein>
<name>A0ABR2YF47_9CHLO</name>
<dbReference type="Proteomes" id="UP001491310">
    <property type="component" value="Unassembled WGS sequence"/>
</dbReference>
<evidence type="ECO:0000313" key="2">
    <source>
        <dbReference type="EMBL" id="KAK9904148.1"/>
    </source>
</evidence>
<gene>
    <name evidence="2" type="ORF">WJX75_005419</name>
</gene>
<keyword evidence="1" id="KW-0812">Transmembrane</keyword>
<evidence type="ECO:0000256" key="1">
    <source>
        <dbReference type="SAM" id="Phobius"/>
    </source>
</evidence>
<feature type="transmembrane region" description="Helical" evidence="1">
    <location>
        <begin position="62"/>
        <end position="81"/>
    </location>
</feature>